<keyword evidence="2" id="KW-0614">Plasmid</keyword>
<dbReference type="RefSeq" id="WP_013678731.1">
    <property type="nucleotide sequence ID" value="NC_015314.1"/>
</dbReference>
<evidence type="ECO:0000313" key="3">
    <source>
        <dbReference type="Proteomes" id="UP000007809"/>
    </source>
</evidence>
<sequence>MSRAEQLPDAEDAVTEHAREHLRATDHATLARCRRRLRALLPELPDTLEELRARMEAIRGREIDLQITDPGTLKLPSGLWSQLRATGDRPARDLIWVDRRTSPFARTVVACHEFGHMICGHDPQPTREAVADPKPLTELAPRLSLDPAQISAVIGRCGEPYEPGSPEWQREREAELTGRILAQHILDPDRARSRGLLRALKGRR</sequence>
<dbReference type="AlphaFoldDB" id="F2L6W7"/>
<name>F2L6W7_PSEUX</name>
<protein>
    <recommendedName>
        <fullName evidence="1">IrrE N-terminal-like domain-containing protein</fullName>
    </recommendedName>
</protein>
<organism evidence="2 3">
    <name type="scientific">Pseudonocardia dioxanivorans (strain ATCC 55486 / DSM 44775 / JCM 13855 / CB1190)</name>
    <dbReference type="NCBI Taxonomy" id="675635"/>
    <lineage>
        <taxon>Bacteria</taxon>
        <taxon>Bacillati</taxon>
        <taxon>Actinomycetota</taxon>
        <taxon>Actinomycetes</taxon>
        <taxon>Pseudonocardiales</taxon>
        <taxon>Pseudonocardiaceae</taxon>
        <taxon>Pseudonocardia</taxon>
    </lineage>
</organism>
<dbReference type="EMBL" id="CP002594">
    <property type="protein sequence ID" value="AEA28839.1"/>
    <property type="molecule type" value="Genomic_DNA"/>
</dbReference>
<dbReference type="HOGENOM" id="CLU_1342318_0_0_11"/>
<feature type="domain" description="IrrE N-terminal-like" evidence="1">
    <location>
        <begin position="76"/>
        <end position="126"/>
    </location>
</feature>
<dbReference type="InterPro" id="IPR010359">
    <property type="entry name" value="IrrE_HExxH"/>
</dbReference>
<proteinExistence type="predicted"/>
<dbReference type="OrthoDB" id="4144896at2"/>
<evidence type="ECO:0000313" key="2">
    <source>
        <dbReference type="EMBL" id="AEA28839.1"/>
    </source>
</evidence>
<dbReference type="Pfam" id="PF06114">
    <property type="entry name" value="Peptidase_M78"/>
    <property type="match status" value="1"/>
</dbReference>
<dbReference type="Proteomes" id="UP000007809">
    <property type="component" value="Plasmid pPSED01"/>
</dbReference>
<accession>F2L6W7</accession>
<keyword evidence="3" id="KW-1185">Reference proteome</keyword>
<evidence type="ECO:0000259" key="1">
    <source>
        <dbReference type="Pfam" id="PF06114"/>
    </source>
</evidence>
<geneLocation type="plasmid" evidence="2 3">
    <name>pPSED01</name>
</geneLocation>
<gene>
    <name evidence="2" type="ordered locus">Psed_6758</name>
</gene>
<reference evidence="2 3" key="1">
    <citation type="journal article" date="2011" name="J. Bacteriol.">
        <title>Genome sequence of the 1,4-dioxane-degrading Pseudonocardia dioxanivorans strain CB1190.</title>
        <authorList>
            <person name="Sales C.M."/>
            <person name="Mahendra S."/>
            <person name="Grostern A."/>
            <person name="Parales R.E."/>
            <person name="Goodwin L.A."/>
            <person name="Woyke T."/>
            <person name="Nolan M."/>
            <person name="Lapidus A."/>
            <person name="Chertkov O."/>
            <person name="Ovchinnikova G."/>
            <person name="Sczyrba A."/>
            <person name="Alvarez-Cohen L."/>
        </authorList>
    </citation>
    <scope>NUCLEOTIDE SEQUENCE [LARGE SCALE GENOMIC DNA]</scope>
    <source>
        <strain evidence="3">ATCC 55486 / DSM 44775 / JCM 13855 / CB1190</strain>
    </source>
</reference>
<dbReference type="KEGG" id="pdx:Psed_6758"/>